<dbReference type="Gene3D" id="6.10.140.140">
    <property type="match status" value="1"/>
</dbReference>
<keyword evidence="3" id="KW-1185">Reference proteome</keyword>
<reference evidence="2" key="3">
    <citation type="submission" date="2025-09" db="UniProtKB">
        <authorList>
            <consortium name="Ensembl"/>
        </authorList>
    </citation>
    <scope>IDENTIFICATION</scope>
</reference>
<dbReference type="Ensembl" id="ENSEAST00005066966.1">
    <property type="protein sequence ID" value="ENSEASP00005044025.1"/>
    <property type="gene ID" value="ENSEASG00005030580.1"/>
</dbReference>
<evidence type="ECO:0000259" key="1">
    <source>
        <dbReference type="PROSITE" id="PS50805"/>
    </source>
</evidence>
<reference evidence="2" key="2">
    <citation type="submission" date="2025-08" db="UniProtKB">
        <authorList>
            <consortium name="Ensembl"/>
        </authorList>
    </citation>
    <scope>IDENTIFICATION</scope>
</reference>
<accession>A0A9L0J432</accession>
<dbReference type="PANTHER" id="PTHR14947">
    <property type="entry name" value="ZINC FINGER PROTEIN"/>
    <property type="match status" value="1"/>
</dbReference>
<dbReference type="InterPro" id="IPR036051">
    <property type="entry name" value="KRAB_dom_sf"/>
</dbReference>
<proteinExistence type="predicted"/>
<dbReference type="AlphaFoldDB" id="A0A9L0J432"/>
<dbReference type="PANTHER" id="PTHR14947:SF26">
    <property type="entry name" value="RIKEN CDNA D130040H23 GENE"/>
    <property type="match status" value="1"/>
</dbReference>
<sequence length="105" mass="12384">MDSVTIEDVAVNFTPEEWALLDPSQKRLYRNVMWETFRNLASVGLFRNMKELILERNPMNVNSAVKHSLLPLIFKFMKEFIRERNPLNVRNVGKPLQLPQVFDHT</sequence>
<dbReference type="InterPro" id="IPR039938">
    <property type="entry name" value="Sp4-like"/>
</dbReference>
<feature type="domain" description="KRAB" evidence="1">
    <location>
        <begin position="4"/>
        <end position="92"/>
    </location>
</feature>
<dbReference type="PROSITE" id="PS50805">
    <property type="entry name" value="KRAB"/>
    <property type="match status" value="1"/>
</dbReference>
<dbReference type="SUPFAM" id="SSF109640">
    <property type="entry name" value="KRAB domain (Kruppel-associated box)"/>
    <property type="match status" value="1"/>
</dbReference>
<dbReference type="SMART" id="SM00349">
    <property type="entry name" value="KRAB"/>
    <property type="match status" value="1"/>
</dbReference>
<dbReference type="CDD" id="cd07765">
    <property type="entry name" value="KRAB_A-box"/>
    <property type="match status" value="1"/>
</dbReference>
<organism evidence="2 3">
    <name type="scientific">Equus asinus</name>
    <name type="common">Donkey</name>
    <name type="synonym">Equus africanus asinus</name>
    <dbReference type="NCBI Taxonomy" id="9793"/>
    <lineage>
        <taxon>Eukaryota</taxon>
        <taxon>Metazoa</taxon>
        <taxon>Chordata</taxon>
        <taxon>Craniata</taxon>
        <taxon>Vertebrata</taxon>
        <taxon>Euteleostomi</taxon>
        <taxon>Mammalia</taxon>
        <taxon>Eutheria</taxon>
        <taxon>Laurasiatheria</taxon>
        <taxon>Perissodactyla</taxon>
        <taxon>Equidae</taxon>
        <taxon>Equus</taxon>
    </lineage>
</organism>
<dbReference type="GO" id="GO:0006355">
    <property type="term" value="P:regulation of DNA-templated transcription"/>
    <property type="evidence" value="ECO:0007669"/>
    <property type="project" value="InterPro"/>
</dbReference>
<reference evidence="2 3" key="1">
    <citation type="journal article" date="2020" name="Nat. Commun.">
        <title>Donkey genomes provide new insights into domestication and selection for coat color.</title>
        <authorList>
            <person name="Wang"/>
            <person name="C."/>
            <person name="Li"/>
            <person name="H."/>
            <person name="Guo"/>
            <person name="Y."/>
            <person name="Huang"/>
            <person name="J."/>
            <person name="Sun"/>
            <person name="Y."/>
            <person name="Min"/>
            <person name="J."/>
            <person name="Wang"/>
            <person name="J."/>
            <person name="Fang"/>
            <person name="X."/>
            <person name="Zhao"/>
            <person name="Z."/>
            <person name="Wang"/>
            <person name="S."/>
            <person name="Zhang"/>
            <person name="Y."/>
            <person name="Liu"/>
            <person name="Q."/>
            <person name="Jiang"/>
            <person name="Q."/>
            <person name="Wang"/>
            <person name="X."/>
            <person name="Guo"/>
            <person name="Y."/>
            <person name="Yang"/>
            <person name="C."/>
            <person name="Wang"/>
            <person name="Y."/>
            <person name="Tian"/>
            <person name="F."/>
            <person name="Zhuang"/>
            <person name="G."/>
            <person name="Fan"/>
            <person name="Y."/>
            <person name="Gao"/>
            <person name="Q."/>
            <person name="Li"/>
            <person name="Y."/>
            <person name="Ju"/>
            <person name="Z."/>
            <person name="Li"/>
            <person name="J."/>
            <person name="Li"/>
            <person name="R."/>
            <person name="Hou"/>
            <person name="M."/>
            <person name="Yang"/>
            <person name="G."/>
            <person name="Liu"/>
            <person name="G."/>
            <person name="Liu"/>
            <person name="W."/>
            <person name="Guo"/>
            <person name="J."/>
            <person name="Pan"/>
            <person name="S."/>
            <person name="Fan"/>
            <person name="G."/>
            <person name="Zhang"/>
            <person name="W."/>
            <person name="Zhang"/>
            <person name="R."/>
            <person name="Yu"/>
            <person name="J."/>
            <person name="Zhang"/>
            <person name="X."/>
            <person name="Yin"/>
            <person name="Q."/>
            <person name="Ji"/>
            <person name="C."/>
            <person name="Jin"/>
            <person name="Y."/>
            <person name="Yue"/>
            <person name="G."/>
            <person name="Liu"/>
            <person name="M."/>
            <person name="Xu"/>
            <person name="J."/>
            <person name="Liu"/>
            <person name="S."/>
            <person name="Jordana"/>
            <person name="J."/>
            <person name="Noce"/>
            <person name="A."/>
            <person name="Amills"/>
            <person name="M."/>
            <person name="Wu"/>
            <person name="D.D."/>
            <person name="Li"/>
            <person name="S."/>
            <person name="Zhou"/>
            <person name="X. and Zhong"/>
            <person name="J."/>
        </authorList>
    </citation>
    <scope>NUCLEOTIDE SEQUENCE [LARGE SCALE GENOMIC DNA]</scope>
</reference>
<dbReference type="GeneTree" id="ENSGT00950000182755"/>
<evidence type="ECO:0000313" key="2">
    <source>
        <dbReference type="Ensembl" id="ENSEASP00005044025.1"/>
    </source>
</evidence>
<dbReference type="InterPro" id="IPR001909">
    <property type="entry name" value="KRAB"/>
</dbReference>
<evidence type="ECO:0000313" key="3">
    <source>
        <dbReference type="Proteomes" id="UP000694387"/>
    </source>
</evidence>
<dbReference type="Pfam" id="PF01352">
    <property type="entry name" value="KRAB"/>
    <property type="match status" value="1"/>
</dbReference>
<name>A0A9L0J432_EQUAS</name>
<dbReference type="Proteomes" id="UP000694387">
    <property type="component" value="Chromosome 20"/>
</dbReference>
<protein>
    <recommendedName>
        <fullName evidence="1">KRAB domain-containing protein</fullName>
    </recommendedName>
</protein>